<feature type="compositionally biased region" description="Basic and acidic residues" evidence="1">
    <location>
        <begin position="35"/>
        <end position="49"/>
    </location>
</feature>
<evidence type="ECO:0000256" key="1">
    <source>
        <dbReference type="SAM" id="MobiDB-lite"/>
    </source>
</evidence>
<dbReference type="Proteomes" id="UP000585474">
    <property type="component" value="Unassembled WGS sequence"/>
</dbReference>
<reference evidence="2 3" key="1">
    <citation type="submission" date="2019-07" db="EMBL/GenBank/DDBJ databases">
        <title>De Novo Assembly of kiwifruit Actinidia rufa.</title>
        <authorList>
            <person name="Sugita-Konishi S."/>
            <person name="Sato K."/>
            <person name="Mori E."/>
            <person name="Abe Y."/>
            <person name="Kisaki G."/>
            <person name="Hamano K."/>
            <person name="Suezawa K."/>
            <person name="Otani M."/>
            <person name="Fukuda T."/>
            <person name="Manabe T."/>
            <person name="Gomi K."/>
            <person name="Tabuchi M."/>
            <person name="Akimitsu K."/>
            <person name="Kataoka I."/>
        </authorList>
    </citation>
    <scope>NUCLEOTIDE SEQUENCE [LARGE SCALE GENOMIC DNA]</scope>
    <source>
        <strain evidence="3">cv. Fuchu</strain>
    </source>
</reference>
<dbReference type="OrthoDB" id="425555at2759"/>
<keyword evidence="3" id="KW-1185">Reference proteome</keyword>
<feature type="compositionally biased region" description="Polar residues" evidence="1">
    <location>
        <begin position="21"/>
        <end position="34"/>
    </location>
</feature>
<sequence>MKNPGVDQLPEAHSLPDGFVDSSTEQLAPSTPTPEQEKPLSDHKEEKISRTRCSRVGIASRGMLQEE</sequence>
<proteinExistence type="predicted"/>
<protein>
    <submittedName>
        <fullName evidence="2">Uncharacterized protein</fullName>
    </submittedName>
</protein>
<dbReference type="EMBL" id="BJWL01000024">
    <property type="protein sequence ID" value="GFZ14797.1"/>
    <property type="molecule type" value="Genomic_DNA"/>
</dbReference>
<gene>
    <name evidence="2" type="ORF">Acr_24g0009870</name>
</gene>
<accession>A0A7J0GVC0</accession>
<evidence type="ECO:0000313" key="3">
    <source>
        <dbReference type="Proteomes" id="UP000585474"/>
    </source>
</evidence>
<dbReference type="AlphaFoldDB" id="A0A7J0GVC0"/>
<evidence type="ECO:0000313" key="2">
    <source>
        <dbReference type="EMBL" id="GFZ14797.1"/>
    </source>
</evidence>
<feature type="region of interest" description="Disordered" evidence="1">
    <location>
        <begin position="1"/>
        <end position="67"/>
    </location>
</feature>
<name>A0A7J0GVC0_9ERIC</name>
<comment type="caution">
    <text evidence="2">The sequence shown here is derived from an EMBL/GenBank/DDBJ whole genome shotgun (WGS) entry which is preliminary data.</text>
</comment>
<organism evidence="2 3">
    <name type="scientific">Actinidia rufa</name>
    <dbReference type="NCBI Taxonomy" id="165716"/>
    <lineage>
        <taxon>Eukaryota</taxon>
        <taxon>Viridiplantae</taxon>
        <taxon>Streptophyta</taxon>
        <taxon>Embryophyta</taxon>
        <taxon>Tracheophyta</taxon>
        <taxon>Spermatophyta</taxon>
        <taxon>Magnoliopsida</taxon>
        <taxon>eudicotyledons</taxon>
        <taxon>Gunneridae</taxon>
        <taxon>Pentapetalae</taxon>
        <taxon>asterids</taxon>
        <taxon>Ericales</taxon>
        <taxon>Actinidiaceae</taxon>
        <taxon>Actinidia</taxon>
    </lineage>
</organism>